<dbReference type="GO" id="GO:0009055">
    <property type="term" value="F:electron transfer activity"/>
    <property type="evidence" value="ECO:0007669"/>
    <property type="project" value="InterPro"/>
</dbReference>
<name>A0A8J8FFE5_9BACT</name>
<accession>A0A8J8FFE5</accession>
<feature type="transmembrane region" description="Helical" evidence="1">
    <location>
        <begin position="81"/>
        <end position="99"/>
    </location>
</feature>
<dbReference type="EMBL" id="WHPF01000013">
    <property type="protein sequence ID" value="NNV57131.1"/>
    <property type="molecule type" value="Genomic_DNA"/>
</dbReference>
<evidence type="ECO:0000313" key="5">
    <source>
        <dbReference type="Proteomes" id="UP000598971"/>
    </source>
</evidence>
<dbReference type="InterPro" id="IPR019251">
    <property type="entry name" value="DUF2231_TM"/>
</dbReference>
<dbReference type="Proteomes" id="UP000598971">
    <property type="component" value="Unassembled WGS sequence"/>
</dbReference>
<keyword evidence="1" id="KW-1133">Transmembrane helix</keyword>
<proteinExistence type="predicted"/>
<evidence type="ECO:0008006" key="6">
    <source>
        <dbReference type="Google" id="ProtNLM"/>
    </source>
</evidence>
<dbReference type="PANTHER" id="PTHR35889:SF3">
    <property type="entry name" value="F-BOX DOMAIN-CONTAINING PROTEIN"/>
    <property type="match status" value="1"/>
</dbReference>
<dbReference type="GO" id="GO:0020037">
    <property type="term" value="F:heme binding"/>
    <property type="evidence" value="ECO:0007669"/>
    <property type="project" value="InterPro"/>
</dbReference>
<feature type="domain" description="DUF2231" evidence="3">
    <location>
        <begin position="13"/>
        <end position="131"/>
    </location>
</feature>
<organism evidence="4 5">
    <name type="scientific">Limnovirga soli</name>
    <dbReference type="NCBI Taxonomy" id="2656915"/>
    <lineage>
        <taxon>Bacteria</taxon>
        <taxon>Pseudomonadati</taxon>
        <taxon>Bacteroidota</taxon>
        <taxon>Chitinophagia</taxon>
        <taxon>Chitinophagales</taxon>
        <taxon>Chitinophagaceae</taxon>
        <taxon>Limnovirga</taxon>
    </lineage>
</organism>
<keyword evidence="5" id="KW-1185">Reference proteome</keyword>
<keyword evidence="1" id="KW-0812">Transmembrane</keyword>
<evidence type="ECO:0000259" key="2">
    <source>
        <dbReference type="Pfam" id="PF07635"/>
    </source>
</evidence>
<feature type="transmembrane region" description="Helical" evidence="1">
    <location>
        <begin position="16"/>
        <end position="34"/>
    </location>
</feature>
<dbReference type="SUPFAM" id="SSF46626">
    <property type="entry name" value="Cytochrome c"/>
    <property type="match status" value="1"/>
</dbReference>
<dbReference type="Gene3D" id="3.80.10.10">
    <property type="entry name" value="Ribonuclease Inhibitor"/>
    <property type="match status" value="1"/>
</dbReference>
<evidence type="ECO:0000313" key="4">
    <source>
        <dbReference type="EMBL" id="NNV57131.1"/>
    </source>
</evidence>
<dbReference type="AlphaFoldDB" id="A0A8J8FFE5"/>
<dbReference type="Pfam" id="PF07635">
    <property type="entry name" value="PSCyt1"/>
    <property type="match status" value="1"/>
</dbReference>
<dbReference type="RefSeq" id="WP_171609081.1">
    <property type="nucleotide sequence ID" value="NZ_WHPF01000013.1"/>
</dbReference>
<dbReference type="SUPFAM" id="SSF52047">
    <property type="entry name" value="RNI-like"/>
    <property type="match status" value="1"/>
</dbReference>
<dbReference type="InterPro" id="IPR032675">
    <property type="entry name" value="LRR_dom_sf"/>
</dbReference>
<evidence type="ECO:0000256" key="1">
    <source>
        <dbReference type="SAM" id="Phobius"/>
    </source>
</evidence>
<feature type="transmembrane region" description="Helical" evidence="1">
    <location>
        <begin position="46"/>
        <end position="69"/>
    </location>
</feature>
<dbReference type="InterPro" id="IPR036909">
    <property type="entry name" value="Cyt_c-like_dom_sf"/>
</dbReference>
<dbReference type="Pfam" id="PF09990">
    <property type="entry name" value="DUF2231"/>
    <property type="match status" value="1"/>
</dbReference>
<feature type="transmembrane region" description="Helical" evidence="1">
    <location>
        <begin position="111"/>
        <end position="130"/>
    </location>
</feature>
<comment type="caution">
    <text evidence="4">The sequence shown here is derived from an EMBL/GenBank/DDBJ whole genome shotgun (WGS) entry which is preliminary data.</text>
</comment>
<dbReference type="PANTHER" id="PTHR35889">
    <property type="entry name" value="CYCLOINULO-OLIGOSACCHARIDE FRUCTANOTRANSFERASE-RELATED"/>
    <property type="match status" value="1"/>
</dbReference>
<protein>
    <recommendedName>
        <fullName evidence="6">Cytochrome C Planctomycete-type domain-containing protein</fullName>
    </recommendedName>
</protein>
<feature type="domain" description="Cytochrome C Planctomycete-type" evidence="2">
    <location>
        <begin position="179"/>
        <end position="238"/>
    </location>
</feature>
<sequence>MVLLSITTFIGRLHPVLVHLPIGILLVGLLMQWLSRKPTYATLIPAIPIVLLAGTFSALASCITGYLLSISDDYDKDLVSWHMWMGIGVALVSLMLYAKEKNPAFAIDKKILSIGLLVLIMVTGHLGGSLTHGSDYLSKPIQQIFGGDSSESTAIKPIANVQEAVAYTDVIEPILATKCYSCHNNNKQKGGLRLDQMSFILKGGKDGKVLVPGNADASELIKRALLPTDNDDHMPPKEKPQLTESQLALLHWWITNNADATQKVKELPQTDKIKPILAALQNAKTEVKAPASIPATPVQAADEKVISQLKAHNIMVLPVAQNSNYIMASFVTDSVVEKADLQLLLQLQPQLIWLKISNTNIADDALDMIAQYTQLTRLDIANTHITAAGVPKLAALTHLQYLNLVGNNVNANAVLALKNLQKLQSIYLYKTNSATAYTALKAAFPHTAIDTGGYRVPTLVSDTTLVKEPEENY</sequence>
<dbReference type="InterPro" id="IPR011429">
    <property type="entry name" value="Cyt_c_Planctomycete-type"/>
</dbReference>
<reference evidence="4" key="1">
    <citation type="submission" date="2019-10" db="EMBL/GenBank/DDBJ databases">
        <title>Draft genome sequence of Panacibacter sp. KCS-6.</title>
        <authorList>
            <person name="Yim K.J."/>
        </authorList>
    </citation>
    <scope>NUCLEOTIDE SEQUENCE</scope>
    <source>
        <strain evidence="4">KCS-6</strain>
    </source>
</reference>
<gene>
    <name evidence="4" type="ORF">GD597_16780</name>
</gene>
<keyword evidence="1" id="KW-0472">Membrane</keyword>
<evidence type="ECO:0000259" key="3">
    <source>
        <dbReference type="Pfam" id="PF09990"/>
    </source>
</evidence>